<name>A0ACC2M6W6_PERAE</name>
<gene>
    <name evidence="1" type="ORF">MRB53_018241</name>
</gene>
<evidence type="ECO:0000313" key="1">
    <source>
        <dbReference type="EMBL" id="KAJ8641547.1"/>
    </source>
</evidence>
<sequence>MGTRKLAFLIIFFAFSASSSFNIMVSASVHEGVHEKSVKLSIAGSAGGGRGGTVRSGGRGVNGGKQSPTGGGSFIPVYVAGAGAAHGNQHHRSNATNCRFSSMLFVIIWATIMASICLGL</sequence>
<dbReference type="Proteomes" id="UP001234297">
    <property type="component" value="Chromosome 5"/>
</dbReference>
<accession>A0ACC2M6W6</accession>
<keyword evidence="2" id="KW-1185">Reference proteome</keyword>
<comment type="caution">
    <text evidence="1">The sequence shown here is derived from an EMBL/GenBank/DDBJ whole genome shotgun (WGS) entry which is preliminary data.</text>
</comment>
<protein>
    <submittedName>
        <fullName evidence="1">Uncharacterized protein</fullName>
    </submittedName>
</protein>
<reference evidence="1 2" key="1">
    <citation type="journal article" date="2022" name="Hortic Res">
        <title>A haplotype resolved chromosomal level avocado genome allows analysis of novel avocado genes.</title>
        <authorList>
            <person name="Nath O."/>
            <person name="Fletcher S.J."/>
            <person name="Hayward A."/>
            <person name="Shaw L.M."/>
            <person name="Masouleh A.K."/>
            <person name="Furtado A."/>
            <person name="Henry R.J."/>
            <person name="Mitter N."/>
        </authorList>
    </citation>
    <scope>NUCLEOTIDE SEQUENCE [LARGE SCALE GENOMIC DNA]</scope>
    <source>
        <strain evidence="2">cv. Hass</strain>
    </source>
</reference>
<dbReference type="EMBL" id="CM056813">
    <property type="protein sequence ID" value="KAJ8641547.1"/>
    <property type="molecule type" value="Genomic_DNA"/>
</dbReference>
<organism evidence="1 2">
    <name type="scientific">Persea americana</name>
    <name type="common">Avocado</name>
    <dbReference type="NCBI Taxonomy" id="3435"/>
    <lineage>
        <taxon>Eukaryota</taxon>
        <taxon>Viridiplantae</taxon>
        <taxon>Streptophyta</taxon>
        <taxon>Embryophyta</taxon>
        <taxon>Tracheophyta</taxon>
        <taxon>Spermatophyta</taxon>
        <taxon>Magnoliopsida</taxon>
        <taxon>Magnoliidae</taxon>
        <taxon>Laurales</taxon>
        <taxon>Lauraceae</taxon>
        <taxon>Persea</taxon>
    </lineage>
</organism>
<proteinExistence type="predicted"/>
<evidence type="ECO:0000313" key="2">
    <source>
        <dbReference type="Proteomes" id="UP001234297"/>
    </source>
</evidence>